<organism evidence="1 2">
    <name type="scientific">Smittium mucronatum</name>
    <dbReference type="NCBI Taxonomy" id="133383"/>
    <lineage>
        <taxon>Eukaryota</taxon>
        <taxon>Fungi</taxon>
        <taxon>Fungi incertae sedis</taxon>
        <taxon>Zoopagomycota</taxon>
        <taxon>Kickxellomycotina</taxon>
        <taxon>Harpellomycetes</taxon>
        <taxon>Harpellales</taxon>
        <taxon>Legeriomycetaceae</taxon>
        <taxon>Smittium</taxon>
    </lineage>
</organism>
<sequence length="68" mass="7719">MLELLLMQVVESVSTKVVLENTSSDHTSPNPDRADILVKEAYSDLINERLEKIGYRIGLRLAERSVVY</sequence>
<comment type="caution">
    <text evidence="1">The sequence shown here is derived from an EMBL/GenBank/DDBJ whole genome shotgun (WGS) entry which is preliminary data.</text>
</comment>
<gene>
    <name evidence="1" type="ORF">AYI68_g2050</name>
</gene>
<dbReference type="OrthoDB" id="10474733at2759"/>
<proteinExistence type="predicted"/>
<dbReference type="InterPro" id="IPR024096">
    <property type="entry name" value="NO_sig/Golgi_transp_ligand-bd"/>
</dbReference>
<name>A0A1R0H3Z3_9FUNG</name>
<evidence type="ECO:0000313" key="1">
    <source>
        <dbReference type="EMBL" id="OLY83803.1"/>
    </source>
</evidence>
<dbReference type="SUPFAM" id="SSF111126">
    <property type="entry name" value="Ligand-binding domain in the NO signalling and Golgi transport"/>
    <property type="match status" value="1"/>
</dbReference>
<keyword evidence="2" id="KW-1185">Reference proteome</keyword>
<dbReference type="Proteomes" id="UP000187455">
    <property type="component" value="Unassembled WGS sequence"/>
</dbReference>
<accession>A0A1R0H3Z3</accession>
<evidence type="ECO:0000313" key="2">
    <source>
        <dbReference type="Proteomes" id="UP000187455"/>
    </source>
</evidence>
<protein>
    <submittedName>
        <fullName evidence="1">Uncharacterized protein</fullName>
    </submittedName>
</protein>
<dbReference type="AlphaFoldDB" id="A0A1R0H3Z3"/>
<reference evidence="1 2" key="1">
    <citation type="journal article" date="2016" name="Mol. Biol. Evol.">
        <title>Genome-Wide Survey of Gut Fungi (Harpellales) Reveals the First Horizontally Transferred Ubiquitin Gene from a Mosquito Host.</title>
        <authorList>
            <person name="Wang Y."/>
            <person name="White M.M."/>
            <person name="Kvist S."/>
            <person name="Moncalvo J.M."/>
        </authorList>
    </citation>
    <scope>NUCLEOTIDE SEQUENCE [LARGE SCALE GENOMIC DNA]</scope>
    <source>
        <strain evidence="1 2">ALG-7-W6</strain>
    </source>
</reference>
<dbReference type="EMBL" id="LSSL01000743">
    <property type="protein sequence ID" value="OLY83803.1"/>
    <property type="molecule type" value="Genomic_DNA"/>
</dbReference>